<accession>A0A6B0Y0J4</accession>
<keyword evidence="7" id="KW-0472">Membrane</keyword>
<gene>
    <name evidence="9" type="ORF">F4Y60_03990</name>
</gene>
<keyword evidence="6" id="KW-1278">Translocase</keyword>
<evidence type="ECO:0000256" key="5">
    <source>
        <dbReference type="ARBA" id="ARBA00022840"/>
    </source>
</evidence>
<dbReference type="InterPro" id="IPR050107">
    <property type="entry name" value="ABC_carbohydrate_import_ATPase"/>
</dbReference>
<keyword evidence="2" id="KW-1003">Cell membrane</keyword>
<dbReference type="InterPro" id="IPR027417">
    <property type="entry name" value="P-loop_NTPase"/>
</dbReference>
<reference evidence="9" key="1">
    <citation type="submission" date="2019-09" db="EMBL/GenBank/DDBJ databases">
        <title>Characterisation of the sponge microbiome using genome-centric metagenomics.</title>
        <authorList>
            <person name="Engelberts J.P."/>
            <person name="Robbins S.J."/>
            <person name="De Goeij J.M."/>
            <person name="Aranda M."/>
            <person name="Bell S.C."/>
            <person name="Webster N.S."/>
        </authorList>
    </citation>
    <scope>NUCLEOTIDE SEQUENCE</scope>
    <source>
        <strain evidence="9">SB0664_bin_43</strain>
    </source>
</reference>
<sequence length="242" mass="25975">ATDAGVNVVSFGLRRGEVPCLGGVLGSGRTEIARARFGTDGLTAGRVVLNGRSVTFRGEMDAIRAGLALVPENRKFDGLFFNFRASGNITAASLGNLTRLGLLDLKREEQATQGLIDDLDISAQAEEKTVNFLSGGNQQKIVIARWLFSNAEVLILDEPTQGIDIGAKIAVYNLINELTRDGKSIILISSDHDELLAMSDRIAIVQHGTIRRIADAAELNHDDLVRASAETGRNREPGEVPA</sequence>
<dbReference type="GO" id="GO:0005524">
    <property type="term" value="F:ATP binding"/>
    <property type="evidence" value="ECO:0007669"/>
    <property type="project" value="UniProtKB-KW"/>
</dbReference>
<dbReference type="CDD" id="cd03215">
    <property type="entry name" value="ABC_Carb_Monos_II"/>
    <property type="match status" value="1"/>
</dbReference>
<dbReference type="Gene3D" id="3.40.50.300">
    <property type="entry name" value="P-loop containing nucleotide triphosphate hydrolases"/>
    <property type="match status" value="1"/>
</dbReference>
<comment type="caution">
    <text evidence="9">The sequence shown here is derived from an EMBL/GenBank/DDBJ whole genome shotgun (WGS) entry which is preliminary data.</text>
</comment>
<keyword evidence="3" id="KW-0677">Repeat</keyword>
<feature type="domain" description="ABC transporter" evidence="8">
    <location>
        <begin position="1"/>
        <end position="232"/>
    </location>
</feature>
<dbReference type="GO" id="GO:0016887">
    <property type="term" value="F:ATP hydrolysis activity"/>
    <property type="evidence" value="ECO:0007669"/>
    <property type="project" value="InterPro"/>
</dbReference>
<dbReference type="Pfam" id="PF00005">
    <property type="entry name" value="ABC_tran"/>
    <property type="match status" value="1"/>
</dbReference>
<organism evidence="9">
    <name type="scientific">Boseongicola sp. SB0664_bin_43</name>
    <dbReference type="NCBI Taxonomy" id="2604844"/>
    <lineage>
        <taxon>Bacteria</taxon>
        <taxon>Pseudomonadati</taxon>
        <taxon>Pseudomonadota</taxon>
        <taxon>Alphaproteobacteria</taxon>
        <taxon>Rhodobacterales</taxon>
        <taxon>Paracoccaceae</taxon>
        <taxon>Boseongicola</taxon>
    </lineage>
</organism>
<evidence type="ECO:0000259" key="8">
    <source>
        <dbReference type="PROSITE" id="PS50893"/>
    </source>
</evidence>
<dbReference type="EMBL" id="VXRY01000157">
    <property type="protein sequence ID" value="MXY33250.1"/>
    <property type="molecule type" value="Genomic_DNA"/>
</dbReference>
<keyword evidence="1" id="KW-0813">Transport</keyword>
<proteinExistence type="predicted"/>
<keyword evidence="4" id="KW-0547">Nucleotide-binding</keyword>
<dbReference type="PROSITE" id="PS50893">
    <property type="entry name" value="ABC_TRANSPORTER_2"/>
    <property type="match status" value="1"/>
</dbReference>
<evidence type="ECO:0000313" key="9">
    <source>
        <dbReference type="EMBL" id="MXY33250.1"/>
    </source>
</evidence>
<evidence type="ECO:0000256" key="6">
    <source>
        <dbReference type="ARBA" id="ARBA00022967"/>
    </source>
</evidence>
<dbReference type="InterPro" id="IPR003439">
    <property type="entry name" value="ABC_transporter-like_ATP-bd"/>
</dbReference>
<evidence type="ECO:0000256" key="3">
    <source>
        <dbReference type="ARBA" id="ARBA00022737"/>
    </source>
</evidence>
<evidence type="ECO:0000256" key="1">
    <source>
        <dbReference type="ARBA" id="ARBA00022448"/>
    </source>
</evidence>
<dbReference type="AlphaFoldDB" id="A0A6B0Y0J4"/>
<dbReference type="PANTHER" id="PTHR43790:SF3">
    <property type="entry name" value="D-ALLOSE IMPORT ATP-BINDING PROTEIN ALSA-RELATED"/>
    <property type="match status" value="1"/>
</dbReference>
<dbReference type="PANTHER" id="PTHR43790">
    <property type="entry name" value="CARBOHYDRATE TRANSPORT ATP-BINDING PROTEIN MG119-RELATED"/>
    <property type="match status" value="1"/>
</dbReference>
<keyword evidence="5 9" id="KW-0067">ATP-binding</keyword>
<evidence type="ECO:0000256" key="4">
    <source>
        <dbReference type="ARBA" id="ARBA00022741"/>
    </source>
</evidence>
<protein>
    <submittedName>
        <fullName evidence="9">Sugar ABC transporter ATP-binding protein</fullName>
    </submittedName>
</protein>
<name>A0A6B0Y0J4_9RHOB</name>
<dbReference type="PROSITE" id="PS00211">
    <property type="entry name" value="ABC_TRANSPORTER_1"/>
    <property type="match status" value="1"/>
</dbReference>
<evidence type="ECO:0000256" key="2">
    <source>
        <dbReference type="ARBA" id="ARBA00022475"/>
    </source>
</evidence>
<feature type="non-terminal residue" evidence="9">
    <location>
        <position position="1"/>
    </location>
</feature>
<dbReference type="InterPro" id="IPR017871">
    <property type="entry name" value="ABC_transporter-like_CS"/>
</dbReference>
<dbReference type="SUPFAM" id="SSF52540">
    <property type="entry name" value="P-loop containing nucleoside triphosphate hydrolases"/>
    <property type="match status" value="1"/>
</dbReference>
<evidence type="ECO:0000256" key="7">
    <source>
        <dbReference type="ARBA" id="ARBA00023136"/>
    </source>
</evidence>